<feature type="region of interest" description="Disordered" evidence="1">
    <location>
        <begin position="1"/>
        <end position="100"/>
    </location>
</feature>
<dbReference type="EMBL" id="MU004303">
    <property type="protein sequence ID" value="KAF2659874.1"/>
    <property type="molecule type" value="Genomic_DNA"/>
</dbReference>
<accession>A0A6A6TMQ4</accession>
<dbReference type="Proteomes" id="UP000799324">
    <property type="component" value="Unassembled WGS sequence"/>
</dbReference>
<feature type="compositionally biased region" description="Polar residues" evidence="1">
    <location>
        <begin position="77"/>
        <end position="94"/>
    </location>
</feature>
<feature type="compositionally biased region" description="Basic and acidic residues" evidence="1">
    <location>
        <begin position="28"/>
        <end position="42"/>
    </location>
</feature>
<name>A0A6A6TMQ4_9PLEO</name>
<evidence type="ECO:0000313" key="3">
    <source>
        <dbReference type="Proteomes" id="UP000799324"/>
    </source>
</evidence>
<protein>
    <submittedName>
        <fullName evidence="2">Uncharacterized protein</fullName>
    </submittedName>
</protein>
<proteinExistence type="predicted"/>
<feature type="compositionally biased region" description="Basic and acidic residues" evidence="1">
    <location>
        <begin position="1"/>
        <end position="15"/>
    </location>
</feature>
<evidence type="ECO:0000313" key="2">
    <source>
        <dbReference type="EMBL" id="KAF2659874.1"/>
    </source>
</evidence>
<reference evidence="2" key="1">
    <citation type="journal article" date="2020" name="Stud. Mycol.">
        <title>101 Dothideomycetes genomes: a test case for predicting lifestyles and emergence of pathogens.</title>
        <authorList>
            <person name="Haridas S."/>
            <person name="Albert R."/>
            <person name="Binder M."/>
            <person name="Bloem J."/>
            <person name="Labutti K."/>
            <person name="Salamov A."/>
            <person name="Andreopoulos B."/>
            <person name="Baker S."/>
            <person name="Barry K."/>
            <person name="Bills G."/>
            <person name="Bluhm B."/>
            <person name="Cannon C."/>
            <person name="Castanera R."/>
            <person name="Culley D."/>
            <person name="Daum C."/>
            <person name="Ezra D."/>
            <person name="Gonzalez J."/>
            <person name="Henrissat B."/>
            <person name="Kuo A."/>
            <person name="Liang C."/>
            <person name="Lipzen A."/>
            <person name="Lutzoni F."/>
            <person name="Magnuson J."/>
            <person name="Mondo S."/>
            <person name="Nolan M."/>
            <person name="Ohm R."/>
            <person name="Pangilinan J."/>
            <person name="Park H.-J."/>
            <person name="Ramirez L."/>
            <person name="Alfaro M."/>
            <person name="Sun H."/>
            <person name="Tritt A."/>
            <person name="Yoshinaga Y."/>
            <person name="Zwiers L.-H."/>
            <person name="Turgeon B."/>
            <person name="Goodwin S."/>
            <person name="Spatafora J."/>
            <person name="Crous P."/>
            <person name="Grigoriev I."/>
        </authorList>
    </citation>
    <scope>NUCLEOTIDE SEQUENCE</scope>
    <source>
        <strain evidence="2">CBS 122681</strain>
    </source>
</reference>
<dbReference type="AlphaFoldDB" id="A0A6A6TMQ4"/>
<feature type="compositionally biased region" description="Low complexity" evidence="1">
    <location>
        <begin position="61"/>
        <end position="71"/>
    </location>
</feature>
<gene>
    <name evidence="2" type="ORF">K491DRAFT_675161</name>
</gene>
<keyword evidence="3" id="KW-1185">Reference proteome</keyword>
<sequence>MADTRPLSDSRDTQNRRKRKIDTLVDLEATHPIKRARIDRSPIEISSDNDDSPSFSDDDSSLSSLDDSIPSGEDTTEPVSSKQYETDESNNGISSEPYIYGLPKGTRTQIPFDNPKDFPLQYVDDLGKAIITELWLNMVDDTVTHVSAHLEGALFSEMIIDDPALVYAFGCKQLPTRGANPKLRIFVPDFLNPYDRFCLVYSESEGAQIGVLKVLQGVYQTFMSLRKARHPLTPATGREARIIAKQHGRPHQEVLSELHSRWDREQNKTRFGH</sequence>
<evidence type="ECO:0000256" key="1">
    <source>
        <dbReference type="SAM" id="MobiDB-lite"/>
    </source>
</evidence>
<feature type="compositionally biased region" description="Acidic residues" evidence="1">
    <location>
        <begin position="47"/>
        <end position="60"/>
    </location>
</feature>
<organism evidence="2 3">
    <name type="scientific">Lophiostoma macrostomum CBS 122681</name>
    <dbReference type="NCBI Taxonomy" id="1314788"/>
    <lineage>
        <taxon>Eukaryota</taxon>
        <taxon>Fungi</taxon>
        <taxon>Dikarya</taxon>
        <taxon>Ascomycota</taxon>
        <taxon>Pezizomycotina</taxon>
        <taxon>Dothideomycetes</taxon>
        <taxon>Pleosporomycetidae</taxon>
        <taxon>Pleosporales</taxon>
        <taxon>Lophiostomataceae</taxon>
        <taxon>Lophiostoma</taxon>
    </lineage>
</organism>